<protein>
    <recommendedName>
        <fullName evidence="4 9">Alpha-amylase</fullName>
        <ecNumber evidence="4 9">3.2.1.1</ecNumber>
    </recommendedName>
</protein>
<evidence type="ECO:0000256" key="2">
    <source>
        <dbReference type="ARBA" id="ARBA00001913"/>
    </source>
</evidence>
<evidence type="ECO:0000259" key="11">
    <source>
        <dbReference type="SMART" id="SM00810"/>
    </source>
</evidence>
<evidence type="ECO:0000259" key="10">
    <source>
        <dbReference type="SMART" id="SM00642"/>
    </source>
</evidence>
<keyword evidence="6 9" id="KW-0119">Carbohydrate metabolism</keyword>
<dbReference type="Gene3D" id="2.60.40.1180">
    <property type="entry name" value="Golgi alpha-mannosidase II"/>
    <property type="match status" value="1"/>
</dbReference>
<dbReference type="InterPro" id="IPR013780">
    <property type="entry name" value="Glyco_hydro_b"/>
</dbReference>
<organism evidence="12 13">
    <name type="scientific">Tetrabaena socialis</name>
    <dbReference type="NCBI Taxonomy" id="47790"/>
    <lineage>
        <taxon>Eukaryota</taxon>
        <taxon>Viridiplantae</taxon>
        <taxon>Chlorophyta</taxon>
        <taxon>core chlorophytes</taxon>
        <taxon>Chlorophyceae</taxon>
        <taxon>CS clade</taxon>
        <taxon>Chlamydomonadales</taxon>
        <taxon>Tetrabaenaceae</taxon>
        <taxon>Tetrabaena</taxon>
    </lineage>
</organism>
<dbReference type="EC" id="3.2.1.1" evidence="4 9"/>
<evidence type="ECO:0000313" key="12">
    <source>
        <dbReference type="EMBL" id="PNH09831.1"/>
    </source>
</evidence>
<evidence type="ECO:0000256" key="9">
    <source>
        <dbReference type="RuleBase" id="RU361134"/>
    </source>
</evidence>
<dbReference type="GO" id="GO:0005975">
    <property type="term" value="P:carbohydrate metabolic process"/>
    <property type="evidence" value="ECO:0007669"/>
    <property type="project" value="InterPro"/>
</dbReference>
<evidence type="ECO:0000256" key="4">
    <source>
        <dbReference type="ARBA" id="ARBA00012595"/>
    </source>
</evidence>
<dbReference type="PANTHER" id="PTHR43447">
    <property type="entry name" value="ALPHA-AMYLASE"/>
    <property type="match status" value="1"/>
</dbReference>
<reference evidence="12 13" key="1">
    <citation type="journal article" date="2017" name="Mol. Biol. Evol.">
        <title>The 4-celled Tetrabaena socialis nuclear genome reveals the essential components for genetic control of cell number at the origin of multicellularity in the volvocine lineage.</title>
        <authorList>
            <person name="Featherston J."/>
            <person name="Arakaki Y."/>
            <person name="Hanschen E.R."/>
            <person name="Ferris P.J."/>
            <person name="Michod R.E."/>
            <person name="Olson B.J.S.C."/>
            <person name="Nozaki H."/>
            <person name="Durand P.M."/>
        </authorList>
    </citation>
    <scope>NUCLEOTIDE SEQUENCE [LARGE SCALE GENOMIC DNA]</scope>
    <source>
        <strain evidence="12 13">NIES-571</strain>
    </source>
</reference>
<proteinExistence type="inferred from homology"/>
<dbReference type="Proteomes" id="UP000236333">
    <property type="component" value="Unassembled WGS sequence"/>
</dbReference>
<gene>
    <name evidence="12" type="ORF">TSOC_003506</name>
</gene>
<evidence type="ECO:0000256" key="3">
    <source>
        <dbReference type="ARBA" id="ARBA00008061"/>
    </source>
</evidence>
<keyword evidence="5 9" id="KW-0378">Hydrolase</keyword>
<dbReference type="InterPro" id="IPR006047">
    <property type="entry name" value="GH13_cat_dom"/>
</dbReference>
<evidence type="ECO:0000313" key="13">
    <source>
        <dbReference type="Proteomes" id="UP000236333"/>
    </source>
</evidence>
<dbReference type="SUPFAM" id="SSF51445">
    <property type="entry name" value="(Trans)glycosidases"/>
    <property type="match status" value="1"/>
</dbReference>
<keyword evidence="7 9" id="KW-0326">Glycosidase</keyword>
<name>A0A2J8ABD2_9CHLO</name>
<dbReference type="OrthoDB" id="550577at2759"/>
<keyword evidence="13" id="KW-1185">Reference proteome</keyword>
<evidence type="ECO:0000256" key="7">
    <source>
        <dbReference type="ARBA" id="ARBA00023295"/>
    </source>
</evidence>
<dbReference type="GO" id="GO:0005509">
    <property type="term" value="F:calcium ion binding"/>
    <property type="evidence" value="ECO:0007669"/>
    <property type="project" value="InterPro"/>
</dbReference>
<feature type="non-terminal residue" evidence="12">
    <location>
        <position position="1"/>
    </location>
</feature>
<dbReference type="GO" id="GO:0004556">
    <property type="term" value="F:alpha-amylase activity"/>
    <property type="evidence" value="ECO:0007669"/>
    <property type="project" value="UniProtKB-UniRule"/>
</dbReference>
<comment type="catalytic activity">
    <reaction evidence="1 9">
        <text>Endohydrolysis of (1-&gt;4)-alpha-D-glucosidic linkages in polysaccharides containing three or more (1-&gt;4)-alpha-linked D-glucose units.</text>
        <dbReference type="EC" id="3.2.1.1"/>
    </reaction>
</comment>
<dbReference type="SMART" id="SM00642">
    <property type="entry name" value="Aamy"/>
    <property type="match status" value="1"/>
</dbReference>
<evidence type="ECO:0000256" key="5">
    <source>
        <dbReference type="ARBA" id="ARBA00022801"/>
    </source>
</evidence>
<dbReference type="AlphaFoldDB" id="A0A2J8ABD2"/>
<dbReference type="Gene3D" id="3.20.20.80">
    <property type="entry name" value="Glycosidases"/>
    <property type="match status" value="1"/>
</dbReference>
<feature type="domain" description="Alpha-amylase C-terminal beta-sheet" evidence="11">
    <location>
        <begin position="299"/>
        <end position="364"/>
    </location>
</feature>
<dbReference type="SMART" id="SM00810">
    <property type="entry name" value="Alpha-amyl_C2"/>
    <property type="match status" value="1"/>
</dbReference>
<dbReference type="EMBL" id="PGGS01000076">
    <property type="protein sequence ID" value="PNH09831.1"/>
    <property type="molecule type" value="Genomic_DNA"/>
</dbReference>
<evidence type="ECO:0000256" key="8">
    <source>
        <dbReference type="RuleBase" id="RU003615"/>
    </source>
</evidence>
<comment type="cofactor">
    <cofactor evidence="2">
        <name>Ca(2+)</name>
        <dbReference type="ChEBI" id="CHEBI:29108"/>
    </cofactor>
</comment>
<dbReference type="PRINTS" id="PR00110">
    <property type="entry name" value="ALPHAAMYLASE"/>
</dbReference>
<comment type="caution">
    <text evidence="12">The sequence shown here is derived from an EMBL/GenBank/DDBJ whole genome shotgun (WGS) entry which is preliminary data.</text>
</comment>
<evidence type="ECO:0000256" key="6">
    <source>
        <dbReference type="ARBA" id="ARBA00023277"/>
    </source>
</evidence>
<dbReference type="InterPro" id="IPR017853">
    <property type="entry name" value="GH"/>
</dbReference>
<dbReference type="CDD" id="cd11314">
    <property type="entry name" value="AmyAc_arch_bac_plant_AmyA"/>
    <property type="match status" value="1"/>
</dbReference>
<dbReference type="InterPro" id="IPR006046">
    <property type="entry name" value="Alpha_amylase"/>
</dbReference>
<dbReference type="SUPFAM" id="SSF51011">
    <property type="entry name" value="Glycosyl hydrolase domain"/>
    <property type="match status" value="1"/>
</dbReference>
<dbReference type="Pfam" id="PF07821">
    <property type="entry name" value="Alpha-amyl_C2"/>
    <property type="match status" value="1"/>
</dbReference>
<dbReference type="Pfam" id="PF00128">
    <property type="entry name" value="Alpha-amylase"/>
    <property type="match status" value="1"/>
</dbReference>
<sequence>VCVTPPTTRSPPAQGYLPRDLYHLDCSYGTEGELRDLIALFHQSQIKVIADIVVNHRCASNQSSDGKWNKFGGRLAWDASSVCSNNPAFGGRGAPKQGDDYAAAPNIDHSQERIRADIVQWMKYLRNSIGFDGWRFDFVRGYLGSYCKQYIDETVPSMAFGEYWDSCDYTDGVLNYNQDTHRQRTVNWCDSTGGTAAAFDFTTKGILQEAVGRREYWRLVDSQGRPPGVMGMWPSRAITFIDNHDTGSTLNHWPFPSRNLPEGYAYILTHPGTPCVFYDHFVDEGPLRKNIQDLLAVRKRHGINARSKVVVKKSATDVYAALIDDKVAIKMGPGDWSPNHSGIKVNGKELKMASSGYQYAVWEAQ</sequence>
<feature type="domain" description="Glycosyl hydrolase family 13 catalytic" evidence="10">
    <location>
        <begin position="2"/>
        <end position="298"/>
    </location>
</feature>
<accession>A0A2J8ABD2</accession>
<evidence type="ECO:0000256" key="1">
    <source>
        <dbReference type="ARBA" id="ARBA00000548"/>
    </source>
</evidence>
<dbReference type="InterPro" id="IPR012850">
    <property type="entry name" value="A-amylase_bs_C"/>
</dbReference>
<comment type="similarity">
    <text evidence="3 8">Belongs to the glycosyl hydrolase 13 family.</text>
</comment>